<evidence type="ECO:0000256" key="1">
    <source>
        <dbReference type="ARBA" id="ARBA00022603"/>
    </source>
</evidence>
<name>A0AAE2ZHM1_9HYPH</name>
<feature type="binding site" evidence="3">
    <location>
        <position position="229"/>
    </location>
    <ligand>
        <name>Zn(2+)</name>
        <dbReference type="ChEBI" id="CHEBI:29105"/>
    </ligand>
</feature>
<dbReference type="RefSeq" id="WP_220227505.1">
    <property type="nucleotide sequence ID" value="NZ_JAICBX010000001.1"/>
</dbReference>
<feature type="domain" description="Hcy-binding" evidence="4">
    <location>
        <begin position="6"/>
        <end position="313"/>
    </location>
</feature>
<comment type="cofactor">
    <cofactor evidence="3">
        <name>Zn(2+)</name>
        <dbReference type="ChEBI" id="CHEBI:29105"/>
    </cofactor>
</comment>
<sequence>MLNAKYRNSLPQMNGKTMLTDGGLETTLIFLEGMDLPHFASFDVLKTDEGRAATKNYYRPYAELARAQKMGFVLESATWRASPDWGKLLGYSTAQLEQANRASVTLLEEIRDAFETAESPFVISGNLGPRGDGYSPTAMMSVEEACDYHSWQIGLFADAGVDVISAVTMNYVEEALGIAHAAKKADMPVILAYTVETDGKLPTGQSLGDAIEQTDRETGNYPAYYMINCAHPTHFRDVVDNREGWLSRIGGLRANASKMSHAELDNAEELDAGDPHELGREYHELMHMLPNLMVLGGCCGTDIRHVAAIHDACNGHRKAA</sequence>
<reference evidence="5" key="1">
    <citation type="submission" date="2021-08" db="EMBL/GenBank/DDBJ databases">
        <title>Hoeflea bacterium WL0058 sp. nov., isolated from the sediment.</title>
        <authorList>
            <person name="Wang L."/>
            <person name="Zhang D."/>
        </authorList>
    </citation>
    <scope>NUCLEOTIDE SEQUENCE</scope>
    <source>
        <strain evidence="5">WL0058</strain>
    </source>
</reference>
<dbReference type="GO" id="GO:0046872">
    <property type="term" value="F:metal ion binding"/>
    <property type="evidence" value="ECO:0007669"/>
    <property type="project" value="UniProtKB-KW"/>
</dbReference>
<gene>
    <name evidence="5" type="ORF">K1W69_06640</name>
</gene>
<evidence type="ECO:0000313" key="6">
    <source>
        <dbReference type="Proteomes" id="UP001196509"/>
    </source>
</evidence>
<dbReference type="Proteomes" id="UP001196509">
    <property type="component" value="Unassembled WGS sequence"/>
</dbReference>
<evidence type="ECO:0000256" key="3">
    <source>
        <dbReference type="PROSITE-ProRule" id="PRU00333"/>
    </source>
</evidence>
<accession>A0AAE2ZHM1</accession>
<protein>
    <submittedName>
        <fullName evidence="5">Homocysteine S-methyltransferase family protein</fullName>
    </submittedName>
</protein>
<proteinExistence type="predicted"/>
<dbReference type="PANTHER" id="PTHR11103:SF18">
    <property type="entry name" value="SLR1189 PROTEIN"/>
    <property type="match status" value="1"/>
</dbReference>
<feature type="binding site" evidence="3">
    <location>
        <position position="299"/>
    </location>
    <ligand>
        <name>Zn(2+)</name>
        <dbReference type="ChEBI" id="CHEBI:29105"/>
    </ligand>
</feature>
<dbReference type="GO" id="GO:0032259">
    <property type="term" value="P:methylation"/>
    <property type="evidence" value="ECO:0007669"/>
    <property type="project" value="UniProtKB-KW"/>
</dbReference>
<dbReference type="Pfam" id="PF02574">
    <property type="entry name" value="S-methyl_trans"/>
    <property type="match status" value="1"/>
</dbReference>
<organism evidence="5 6">
    <name type="scientific">Flavimaribacter sediminis</name>
    <dbReference type="NCBI Taxonomy" id="2865987"/>
    <lineage>
        <taxon>Bacteria</taxon>
        <taxon>Pseudomonadati</taxon>
        <taxon>Pseudomonadota</taxon>
        <taxon>Alphaproteobacteria</taxon>
        <taxon>Hyphomicrobiales</taxon>
        <taxon>Rhizobiaceae</taxon>
        <taxon>Flavimaribacter</taxon>
    </lineage>
</organism>
<dbReference type="PANTHER" id="PTHR11103">
    <property type="entry name" value="SLR1189 PROTEIN"/>
    <property type="match status" value="1"/>
</dbReference>
<dbReference type="Gene3D" id="3.20.20.330">
    <property type="entry name" value="Homocysteine-binding-like domain"/>
    <property type="match status" value="1"/>
</dbReference>
<dbReference type="GO" id="GO:0008168">
    <property type="term" value="F:methyltransferase activity"/>
    <property type="evidence" value="ECO:0007669"/>
    <property type="project" value="UniProtKB-UniRule"/>
</dbReference>
<evidence type="ECO:0000259" key="4">
    <source>
        <dbReference type="PROSITE" id="PS50970"/>
    </source>
</evidence>
<dbReference type="SUPFAM" id="SSF82282">
    <property type="entry name" value="Homocysteine S-methyltransferase"/>
    <property type="match status" value="1"/>
</dbReference>
<feature type="binding site" evidence="3">
    <location>
        <position position="298"/>
    </location>
    <ligand>
        <name>Zn(2+)</name>
        <dbReference type="ChEBI" id="CHEBI:29105"/>
    </ligand>
</feature>
<comment type="caution">
    <text evidence="5">The sequence shown here is derived from an EMBL/GenBank/DDBJ whole genome shotgun (WGS) entry which is preliminary data.</text>
</comment>
<dbReference type="EMBL" id="JAICBX010000001">
    <property type="protein sequence ID" value="MBW8636859.1"/>
    <property type="molecule type" value="Genomic_DNA"/>
</dbReference>
<dbReference type="InterPro" id="IPR003726">
    <property type="entry name" value="HCY_dom"/>
</dbReference>
<keyword evidence="2 3" id="KW-0808">Transferase</keyword>
<dbReference type="PROSITE" id="PS50970">
    <property type="entry name" value="HCY"/>
    <property type="match status" value="1"/>
</dbReference>
<dbReference type="AlphaFoldDB" id="A0AAE2ZHM1"/>
<keyword evidence="3" id="KW-0479">Metal-binding</keyword>
<keyword evidence="3" id="KW-0862">Zinc</keyword>
<evidence type="ECO:0000313" key="5">
    <source>
        <dbReference type="EMBL" id="MBW8636859.1"/>
    </source>
</evidence>
<evidence type="ECO:0000256" key="2">
    <source>
        <dbReference type="ARBA" id="ARBA00022679"/>
    </source>
</evidence>
<dbReference type="InterPro" id="IPR036589">
    <property type="entry name" value="HCY_dom_sf"/>
</dbReference>
<keyword evidence="6" id="KW-1185">Reference proteome</keyword>
<keyword evidence="1 3" id="KW-0489">Methyltransferase</keyword>